<dbReference type="RefSeq" id="WP_060192661.1">
    <property type="nucleotide sequence ID" value="NZ_LPHD01000049.1"/>
</dbReference>
<name>A0A106QDF4_9BURK</name>
<dbReference type="EMBL" id="LPHD01000049">
    <property type="protein sequence ID" value="KWA84263.1"/>
    <property type="molecule type" value="Genomic_DNA"/>
</dbReference>
<organism evidence="1 2">
    <name type="scientific">Burkholderia ubonensis</name>
    <dbReference type="NCBI Taxonomy" id="101571"/>
    <lineage>
        <taxon>Bacteria</taxon>
        <taxon>Pseudomonadati</taxon>
        <taxon>Pseudomonadota</taxon>
        <taxon>Betaproteobacteria</taxon>
        <taxon>Burkholderiales</taxon>
        <taxon>Burkholderiaceae</taxon>
        <taxon>Burkholderia</taxon>
        <taxon>Burkholderia cepacia complex</taxon>
    </lineage>
</organism>
<gene>
    <name evidence="1" type="ORF">WL29_23170</name>
</gene>
<evidence type="ECO:0000313" key="2">
    <source>
        <dbReference type="Proteomes" id="UP000060630"/>
    </source>
</evidence>
<dbReference type="Gene3D" id="1.10.287.1080">
    <property type="entry name" value="MazG-like"/>
    <property type="match status" value="1"/>
</dbReference>
<dbReference type="Proteomes" id="UP000060630">
    <property type="component" value="Unassembled WGS sequence"/>
</dbReference>
<reference evidence="1 2" key="1">
    <citation type="submission" date="2015-11" db="EMBL/GenBank/DDBJ databases">
        <title>Expanding the genomic diversity of Burkholderia species for the development of highly accurate diagnostics.</title>
        <authorList>
            <person name="Sahl J."/>
            <person name="Keim P."/>
            <person name="Wagner D."/>
        </authorList>
    </citation>
    <scope>NUCLEOTIDE SEQUENCE [LARGE SCALE GENOMIC DNA]</scope>
    <source>
        <strain evidence="1 2">MSMB2087WGS</strain>
    </source>
</reference>
<dbReference type="AlphaFoldDB" id="A0A106QDF4"/>
<accession>A0A106QDF4</accession>
<evidence type="ECO:0008006" key="3">
    <source>
        <dbReference type="Google" id="ProtNLM"/>
    </source>
</evidence>
<dbReference type="SUPFAM" id="SSF101386">
    <property type="entry name" value="all-alpha NTP pyrophosphatases"/>
    <property type="match status" value="1"/>
</dbReference>
<sequence>MIDLNAISDRHYAWVERMGWHNKTVLESLALIASEIGEAAGECLGGFSIPERFGEELADIILRCVDLAKTEGVNLNEQVAIALQETEWVTDTASERITEVLIDFGKWCNTARKTPLGPDFGAAMGKVVARVIDLAARHRIDLHTAVQLKLEKNALNGTRGRPI</sequence>
<evidence type="ECO:0000313" key="1">
    <source>
        <dbReference type="EMBL" id="KWA84263.1"/>
    </source>
</evidence>
<comment type="caution">
    <text evidence="1">The sequence shown here is derived from an EMBL/GenBank/DDBJ whole genome shotgun (WGS) entry which is preliminary data.</text>
</comment>
<protein>
    <recommendedName>
        <fullName evidence="3">NTP pyrophosphohydrolase MazG putative catalytic core domain-containing protein</fullName>
    </recommendedName>
</protein>
<proteinExistence type="predicted"/>